<evidence type="ECO:0000313" key="2">
    <source>
        <dbReference type="EMBL" id="GBC09462.1"/>
    </source>
</evidence>
<feature type="transmembrane region" description="Helical" evidence="1">
    <location>
        <begin position="6"/>
        <end position="28"/>
    </location>
</feature>
<keyword evidence="3" id="KW-1185">Reference proteome</keyword>
<organism evidence="2 3">
    <name type="scientific">Rhizophagus clarus</name>
    <dbReference type="NCBI Taxonomy" id="94130"/>
    <lineage>
        <taxon>Eukaryota</taxon>
        <taxon>Fungi</taxon>
        <taxon>Fungi incertae sedis</taxon>
        <taxon>Mucoromycota</taxon>
        <taxon>Glomeromycotina</taxon>
        <taxon>Glomeromycetes</taxon>
        <taxon>Glomerales</taxon>
        <taxon>Glomeraceae</taxon>
        <taxon>Rhizophagus</taxon>
    </lineage>
</organism>
<keyword evidence="1" id="KW-0472">Membrane</keyword>
<gene>
    <name evidence="2" type="ORF">RclHR1_08890007</name>
</gene>
<proteinExistence type="predicted"/>
<dbReference type="Proteomes" id="UP000247702">
    <property type="component" value="Unassembled WGS sequence"/>
</dbReference>
<reference evidence="2 3" key="1">
    <citation type="submission" date="2017-11" db="EMBL/GenBank/DDBJ databases">
        <title>The genome of Rhizophagus clarus HR1 reveals common genetic basis of auxotrophy among arbuscular mycorrhizal fungi.</title>
        <authorList>
            <person name="Kobayashi Y."/>
        </authorList>
    </citation>
    <scope>NUCLEOTIDE SEQUENCE [LARGE SCALE GENOMIC DNA]</scope>
    <source>
        <strain evidence="2 3">HR1</strain>
    </source>
</reference>
<keyword evidence="1" id="KW-0812">Transmembrane</keyword>
<dbReference type="EMBL" id="BEXD01004302">
    <property type="protein sequence ID" value="GBC09462.1"/>
    <property type="molecule type" value="Genomic_DNA"/>
</dbReference>
<protein>
    <submittedName>
        <fullName evidence="2">Uncharacterized protein</fullName>
    </submittedName>
</protein>
<accession>A0A2Z6SH63</accession>
<evidence type="ECO:0000256" key="1">
    <source>
        <dbReference type="SAM" id="Phobius"/>
    </source>
</evidence>
<evidence type="ECO:0000313" key="3">
    <source>
        <dbReference type="Proteomes" id="UP000247702"/>
    </source>
</evidence>
<comment type="caution">
    <text evidence="2">The sequence shown here is derived from an EMBL/GenBank/DDBJ whole genome shotgun (WGS) entry which is preliminary data.</text>
</comment>
<sequence length="123" mass="14139">MIRQENLAVLIGILEVVVLLDIVIDGGLDNNKTLRRPKNGSTIHVMKKCIFVVAVKEENKKDLPLITELVKYTSVRIDHSECWPKVCWIIQNPELVLCEPNLLNSTSEKRKRNLLKCLVKFFN</sequence>
<dbReference type="STRING" id="94130.A0A2Z6SH63"/>
<name>A0A2Z6SH63_9GLOM</name>
<dbReference type="AlphaFoldDB" id="A0A2Z6SH63"/>
<keyword evidence="1" id="KW-1133">Transmembrane helix</keyword>